<proteinExistence type="predicted"/>
<feature type="domain" description="Ricin B lectin" evidence="2">
    <location>
        <begin position="222"/>
        <end position="358"/>
    </location>
</feature>
<dbReference type="SMART" id="SM00458">
    <property type="entry name" value="RICIN"/>
    <property type="match status" value="1"/>
</dbReference>
<dbReference type="RefSeq" id="XP_056515233.1">
    <property type="nucleotide sequence ID" value="XM_056651966.1"/>
</dbReference>
<accession>A0A9W9G487</accession>
<dbReference type="CDD" id="cd00161">
    <property type="entry name" value="beta-trefoil_Ricin-like"/>
    <property type="match status" value="1"/>
</dbReference>
<dbReference type="InterPro" id="IPR035992">
    <property type="entry name" value="Ricin_B-like_lectins"/>
</dbReference>
<dbReference type="Pfam" id="PF14200">
    <property type="entry name" value="RicinB_lectin_2"/>
    <property type="match status" value="1"/>
</dbReference>
<evidence type="ECO:0000313" key="4">
    <source>
        <dbReference type="Proteomes" id="UP001141434"/>
    </source>
</evidence>
<evidence type="ECO:0000256" key="1">
    <source>
        <dbReference type="SAM" id="SignalP"/>
    </source>
</evidence>
<comment type="caution">
    <text evidence="3">The sequence shown here is derived from an EMBL/GenBank/DDBJ whole genome shotgun (WGS) entry which is preliminary data.</text>
</comment>
<dbReference type="EMBL" id="JAPMSZ010000002">
    <property type="protein sequence ID" value="KAJ5111754.1"/>
    <property type="molecule type" value="Genomic_DNA"/>
</dbReference>
<dbReference type="Gene3D" id="2.80.10.50">
    <property type="match status" value="2"/>
</dbReference>
<evidence type="ECO:0000313" key="3">
    <source>
        <dbReference type="EMBL" id="KAJ5111754.1"/>
    </source>
</evidence>
<reference evidence="3" key="2">
    <citation type="journal article" date="2023" name="IMA Fungus">
        <title>Comparative genomic study of the Penicillium genus elucidates a diverse pangenome and 15 lateral gene transfer events.</title>
        <authorList>
            <person name="Petersen C."/>
            <person name="Sorensen T."/>
            <person name="Nielsen M.R."/>
            <person name="Sondergaard T.E."/>
            <person name="Sorensen J.L."/>
            <person name="Fitzpatrick D.A."/>
            <person name="Frisvad J.C."/>
            <person name="Nielsen K.L."/>
        </authorList>
    </citation>
    <scope>NUCLEOTIDE SEQUENCE</scope>
    <source>
        <strain evidence="3">IBT 34128</strain>
    </source>
</reference>
<evidence type="ECO:0000259" key="2">
    <source>
        <dbReference type="SMART" id="SM00458"/>
    </source>
</evidence>
<keyword evidence="4" id="KW-1185">Reference proteome</keyword>
<organism evidence="3 4">
    <name type="scientific">Penicillium alfredii</name>
    <dbReference type="NCBI Taxonomy" id="1506179"/>
    <lineage>
        <taxon>Eukaryota</taxon>
        <taxon>Fungi</taxon>
        <taxon>Dikarya</taxon>
        <taxon>Ascomycota</taxon>
        <taxon>Pezizomycotina</taxon>
        <taxon>Eurotiomycetes</taxon>
        <taxon>Eurotiomycetidae</taxon>
        <taxon>Eurotiales</taxon>
        <taxon>Aspergillaceae</taxon>
        <taxon>Penicillium</taxon>
    </lineage>
</organism>
<dbReference type="Proteomes" id="UP001141434">
    <property type="component" value="Unassembled WGS sequence"/>
</dbReference>
<dbReference type="PROSITE" id="PS50231">
    <property type="entry name" value="RICIN_B_LECTIN"/>
    <property type="match status" value="1"/>
</dbReference>
<keyword evidence="1" id="KW-0732">Signal</keyword>
<name>A0A9W9G487_9EURO</name>
<dbReference type="GeneID" id="81391134"/>
<sequence length="362" mass="40228">MWTQLIRLIAGALPMAMAMATAPNHPLLVTQDTTLPVAIPDITDKVIDLADWFNGVGALNNIDNILQHMSTRPMRRFGVKLAWMPWGSVPSPVKPRATMPHADTDPVIRASIDVNVNNTPGWCVDGVDGSVIYYIFPDNTGYLIDGTVDSWDTLTDNNDACNWIVNDQLRKDVPKLIPMVQRDLIHPIFYSFHLGEHFGSYYLLPQWTGHVVDPADVQLVLQRDTIVSRWNNLCMAVQDYTSGGLVQQAACNNGLEQKYEKFPFYSPRIFSIRNLSSGMCLGISEGSTANGALIAQYPCDPSDKNQQWESVDPGVGNEVGAKWLINLQSGKCVDVPAWSTTPGTLLQQLDCIGGWKDYWYNV</sequence>
<dbReference type="OrthoDB" id="5382128at2759"/>
<dbReference type="AlphaFoldDB" id="A0A9W9G487"/>
<feature type="chain" id="PRO_5040739316" description="Ricin B lectin domain-containing protein" evidence="1">
    <location>
        <begin position="21"/>
        <end position="362"/>
    </location>
</feature>
<feature type="signal peptide" evidence="1">
    <location>
        <begin position="1"/>
        <end position="20"/>
    </location>
</feature>
<protein>
    <recommendedName>
        <fullName evidence="2">Ricin B lectin domain-containing protein</fullName>
    </recommendedName>
</protein>
<dbReference type="InterPro" id="IPR000772">
    <property type="entry name" value="Ricin_B_lectin"/>
</dbReference>
<reference evidence="3" key="1">
    <citation type="submission" date="2022-11" db="EMBL/GenBank/DDBJ databases">
        <authorList>
            <person name="Petersen C."/>
        </authorList>
    </citation>
    <scope>NUCLEOTIDE SEQUENCE</scope>
    <source>
        <strain evidence="3">IBT 34128</strain>
    </source>
</reference>
<dbReference type="SUPFAM" id="SSF50370">
    <property type="entry name" value="Ricin B-like lectins"/>
    <property type="match status" value="1"/>
</dbReference>
<gene>
    <name evidence="3" type="ORF">NUU61_001384</name>
</gene>